<dbReference type="PANTHER" id="PTHR43547">
    <property type="entry name" value="TWO-COMPONENT HISTIDINE KINASE"/>
    <property type="match status" value="1"/>
</dbReference>
<evidence type="ECO:0000256" key="10">
    <source>
        <dbReference type="ARBA" id="ARBA00022801"/>
    </source>
</evidence>
<evidence type="ECO:0000259" key="21">
    <source>
        <dbReference type="PROSITE" id="PS50109"/>
    </source>
</evidence>
<evidence type="ECO:0000256" key="14">
    <source>
        <dbReference type="ARBA" id="ARBA00023012"/>
    </source>
</evidence>
<dbReference type="SUPFAM" id="SSF52172">
    <property type="entry name" value="CheY-like"/>
    <property type="match status" value="1"/>
</dbReference>
<keyword evidence="12" id="KW-0460">Magnesium</keyword>
<keyword evidence="15" id="KW-0464">Manganese</keyword>
<dbReference type="Pfam" id="PF02518">
    <property type="entry name" value="HATPase_c"/>
    <property type="match status" value="1"/>
</dbReference>
<dbReference type="GO" id="GO:0005886">
    <property type="term" value="C:plasma membrane"/>
    <property type="evidence" value="ECO:0007669"/>
    <property type="project" value="UniProtKB-SubCell"/>
</dbReference>
<dbReference type="EC" id="2.7.13.3" evidence="3"/>
<dbReference type="FunFam" id="3.60.40.10:FF:000005">
    <property type="entry name" value="Serine/threonine protein phosphatase"/>
    <property type="match status" value="1"/>
</dbReference>
<dbReference type="EC" id="3.1.3.16" evidence="4"/>
<evidence type="ECO:0000256" key="19">
    <source>
        <dbReference type="ARBA" id="ARBA00081350"/>
    </source>
</evidence>
<organism evidence="25 26">
    <name type="scientific">Nocardioides panaciterrulae</name>
    <dbReference type="NCBI Taxonomy" id="661492"/>
    <lineage>
        <taxon>Bacteria</taxon>
        <taxon>Bacillati</taxon>
        <taxon>Actinomycetota</taxon>
        <taxon>Actinomycetes</taxon>
        <taxon>Propionibacteriales</taxon>
        <taxon>Nocardioidaceae</taxon>
        <taxon>Nocardioides</taxon>
    </lineage>
</organism>
<keyword evidence="6" id="KW-0808">Transferase</keyword>
<evidence type="ECO:0000256" key="15">
    <source>
        <dbReference type="ARBA" id="ARBA00023211"/>
    </source>
</evidence>
<comment type="subcellular location">
    <subcellularLocation>
        <location evidence="2">Cell membrane</location>
    </subcellularLocation>
</comment>
<dbReference type="FunFam" id="3.30.565.10:FF:000006">
    <property type="entry name" value="Sensor histidine kinase WalK"/>
    <property type="match status" value="1"/>
</dbReference>
<protein>
    <recommendedName>
        <fullName evidence="19">Protein-serine/threonine phosphatase</fullName>
        <ecNumber evidence="3">2.7.13.3</ecNumber>
        <ecNumber evidence="4">3.1.3.16</ecNumber>
    </recommendedName>
    <alternativeName>
        <fullName evidence="18">Serine/threonine-protein kinase</fullName>
    </alternativeName>
</protein>
<dbReference type="PRINTS" id="PR00344">
    <property type="entry name" value="BCTRLSENSOR"/>
</dbReference>
<dbReference type="Gene3D" id="3.60.40.10">
    <property type="entry name" value="PPM-type phosphatase domain"/>
    <property type="match status" value="1"/>
</dbReference>
<evidence type="ECO:0000256" key="20">
    <source>
        <dbReference type="PROSITE-ProRule" id="PRU00169"/>
    </source>
</evidence>
<keyword evidence="10" id="KW-0378">Hydrolase</keyword>
<dbReference type="PROSITE" id="PS50110">
    <property type="entry name" value="RESPONSE_REGULATORY"/>
    <property type="match status" value="1"/>
</dbReference>
<evidence type="ECO:0000256" key="1">
    <source>
        <dbReference type="ARBA" id="ARBA00000085"/>
    </source>
</evidence>
<dbReference type="InterPro" id="IPR005467">
    <property type="entry name" value="His_kinase_dom"/>
</dbReference>
<comment type="caution">
    <text evidence="25">The sequence shown here is derived from an EMBL/GenBank/DDBJ whole genome shotgun (WGS) entry which is preliminary data.</text>
</comment>
<accession>A0A7Y9E356</accession>
<dbReference type="EMBL" id="JACCBG010000001">
    <property type="protein sequence ID" value="NYD40376.1"/>
    <property type="molecule type" value="Genomic_DNA"/>
</dbReference>
<keyword evidence="7" id="KW-0479">Metal-binding</keyword>
<dbReference type="SUPFAM" id="SSF47384">
    <property type="entry name" value="Homodimeric domain of signal transducing histidine kinase"/>
    <property type="match status" value="1"/>
</dbReference>
<dbReference type="Pfam" id="PF00072">
    <property type="entry name" value="Response_reg"/>
    <property type="match status" value="1"/>
</dbReference>
<evidence type="ECO:0000313" key="26">
    <source>
        <dbReference type="Proteomes" id="UP000535511"/>
    </source>
</evidence>
<dbReference type="InterPro" id="IPR001610">
    <property type="entry name" value="PAC"/>
</dbReference>
<evidence type="ECO:0000256" key="11">
    <source>
        <dbReference type="ARBA" id="ARBA00022840"/>
    </source>
</evidence>
<dbReference type="InterPro" id="IPR003594">
    <property type="entry name" value="HATPase_dom"/>
</dbReference>
<dbReference type="GO" id="GO:0004722">
    <property type="term" value="F:protein serine/threonine phosphatase activity"/>
    <property type="evidence" value="ECO:0007669"/>
    <property type="project" value="UniProtKB-EC"/>
</dbReference>
<dbReference type="CDD" id="cd00130">
    <property type="entry name" value="PAS"/>
    <property type="match status" value="1"/>
</dbReference>
<dbReference type="PROSITE" id="PS50112">
    <property type="entry name" value="PAS"/>
    <property type="match status" value="1"/>
</dbReference>
<dbReference type="Gene3D" id="3.40.50.2300">
    <property type="match status" value="1"/>
</dbReference>
<dbReference type="PANTHER" id="PTHR43547:SF2">
    <property type="entry name" value="HYBRID SIGNAL TRANSDUCTION HISTIDINE KINASE C"/>
    <property type="match status" value="1"/>
</dbReference>
<dbReference type="SMART" id="SM00388">
    <property type="entry name" value="HisKA"/>
    <property type="match status" value="1"/>
</dbReference>
<dbReference type="GO" id="GO:0005524">
    <property type="term" value="F:ATP binding"/>
    <property type="evidence" value="ECO:0007669"/>
    <property type="project" value="UniProtKB-KW"/>
</dbReference>
<dbReference type="Gene3D" id="1.10.287.130">
    <property type="match status" value="1"/>
</dbReference>
<dbReference type="InterPro" id="IPR003661">
    <property type="entry name" value="HisK_dim/P_dom"/>
</dbReference>
<dbReference type="GO" id="GO:0046872">
    <property type="term" value="F:metal ion binding"/>
    <property type="evidence" value="ECO:0007669"/>
    <property type="project" value="UniProtKB-KW"/>
</dbReference>
<dbReference type="InterPro" id="IPR035965">
    <property type="entry name" value="PAS-like_dom_sf"/>
</dbReference>
<dbReference type="AlphaFoldDB" id="A0A7Y9E356"/>
<evidence type="ECO:0000256" key="9">
    <source>
        <dbReference type="ARBA" id="ARBA00022777"/>
    </source>
</evidence>
<keyword evidence="11" id="KW-0067">ATP-binding</keyword>
<dbReference type="SUPFAM" id="SSF55874">
    <property type="entry name" value="ATPase domain of HSP90 chaperone/DNA topoisomerase II/histidine kinase"/>
    <property type="match status" value="2"/>
</dbReference>
<keyword evidence="13" id="KW-0904">Protein phosphatase</keyword>
<dbReference type="InterPro" id="IPR011006">
    <property type="entry name" value="CheY-like_superfamily"/>
</dbReference>
<evidence type="ECO:0000256" key="18">
    <source>
        <dbReference type="ARBA" id="ARBA00075117"/>
    </source>
</evidence>
<evidence type="ECO:0000256" key="8">
    <source>
        <dbReference type="ARBA" id="ARBA00022741"/>
    </source>
</evidence>
<dbReference type="InterPro" id="IPR036097">
    <property type="entry name" value="HisK_dim/P_sf"/>
</dbReference>
<dbReference type="InterPro" id="IPR004358">
    <property type="entry name" value="Sig_transdc_His_kin-like_C"/>
</dbReference>
<dbReference type="Gene3D" id="2.10.70.100">
    <property type="match status" value="1"/>
</dbReference>
<keyword evidence="14" id="KW-0902">Two-component regulatory system</keyword>
<dbReference type="InterPro" id="IPR013655">
    <property type="entry name" value="PAS_fold_3"/>
</dbReference>
<dbReference type="SMART" id="SM00331">
    <property type="entry name" value="PP2C_SIG"/>
    <property type="match status" value="1"/>
</dbReference>
<dbReference type="RefSeq" id="WP_179662277.1">
    <property type="nucleotide sequence ID" value="NZ_JACCBG010000001.1"/>
</dbReference>
<evidence type="ECO:0000259" key="23">
    <source>
        <dbReference type="PROSITE" id="PS50112"/>
    </source>
</evidence>
<evidence type="ECO:0000256" key="2">
    <source>
        <dbReference type="ARBA" id="ARBA00004236"/>
    </source>
</evidence>
<evidence type="ECO:0000256" key="16">
    <source>
        <dbReference type="ARBA" id="ARBA00047761"/>
    </source>
</evidence>
<dbReference type="Pfam" id="PF00512">
    <property type="entry name" value="HisKA"/>
    <property type="match status" value="1"/>
</dbReference>
<dbReference type="CDD" id="cd00082">
    <property type="entry name" value="HisKA"/>
    <property type="match status" value="1"/>
</dbReference>
<evidence type="ECO:0000256" key="17">
    <source>
        <dbReference type="ARBA" id="ARBA00056274"/>
    </source>
</evidence>
<evidence type="ECO:0000256" key="7">
    <source>
        <dbReference type="ARBA" id="ARBA00022723"/>
    </source>
</evidence>
<dbReference type="SUPFAM" id="SSF55781">
    <property type="entry name" value="GAF domain-like"/>
    <property type="match status" value="1"/>
</dbReference>
<evidence type="ECO:0000256" key="4">
    <source>
        <dbReference type="ARBA" id="ARBA00013081"/>
    </source>
</evidence>
<feature type="domain" description="PAC" evidence="24">
    <location>
        <begin position="824"/>
        <end position="877"/>
    </location>
</feature>
<keyword evidence="8" id="KW-0547">Nucleotide-binding</keyword>
<dbReference type="FunFam" id="1.10.287.130:FF:000045">
    <property type="entry name" value="Two-component system sensor histidine kinase/response regulator"/>
    <property type="match status" value="1"/>
</dbReference>
<evidence type="ECO:0000313" key="25">
    <source>
        <dbReference type="EMBL" id="NYD40376.1"/>
    </source>
</evidence>
<dbReference type="InterPro" id="IPR000014">
    <property type="entry name" value="PAS"/>
</dbReference>
<dbReference type="SMART" id="SM00086">
    <property type="entry name" value="PAC"/>
    <property type="match status" value="2"/>
</dbReference>
<dbReference type="SUPFAM" id="SSF81606">
    <property type="entry name" value="PP2C-like"/>
    <property type="match status" value="1"/>
</dbReference>
<dbReference type="SMART" id="SM00387">
    <property type="entry name" value="HATPase_c"/>
    <property type="match status" value="1"/>
</dbReference>
<feature type="modified residue" description="4-aspartylphosphate" evidence="20">
    <location>
        <position position="666"/>
    </location>
</feature>
<name>A0A7Y9E356_9ACTN</name>
<dbReference type="Pfam" id="PF08447">
    <property type="entry name" value="PAS_3"/>
    <property type="match status" value="1"/>
</dbReference>
<keyword evidence="26" id="KW-1185">Reference proteome</keyword>
<comment type="catalytic activity">
    <reaction evidence="1">
        <text>ATP + protein L-histidine = ADP + protein N-phospho-L-histidine.</text>
        <dbReference type="EC" id="2.7.13.3"/>
    </reaction>
</comment>
<dbReference type="CDD" id="cd16922">
    <property type="entry name" value="HATPase_EvgS-ArcB-TorS-like"/>
    <property type="match status" value="1"/>
</dbReference>
<dbReference type="GO" id="GO:0000155">
    <property type="term" value="F:phosphorelay sensor kinase activity"/>
    <property type="evidence" value="ECO:0007669"/>
    <property type="project" value="InterPro"/>
</dbReference>
<sequence>MRDTFLRSGDLGRHLLAVDWAATPLGPPAEWPNSLQTAVRIVLSSRFSMWMAWGPELTFFCNDAYRRDTLGAKYPWALGKPASTVWSEIWHDIGPRIDRVMSTGEATWDEQLMLFLERSGYTEETYHTFSYSPLARDDGSVAGMLCVVSEDTQEVIARRRMQTLRDLGLGTSTSTSVAEAVASACAELSQRPADLPFALVYLYDGDASARLAGSVGFDGLHPAAPAVLGPGAAATWPRPDGGVLEVDLHGRFEDLPTGSWSRPPARAAVLPIVQGTQAPYGFLVAGLNPFRPLDEGYADFLGLVAGHLASGITDARAFEFEQQRAETLAELDQARTDFFTNVSHEFRTPLTLLLGPAEDALTDTVHPLGPDQRQRVEVIHRNGQRLLKLVNTLLDFSRLESGRVEASYEPVELGRYTRELASMFEGAAHRLGLRLEIDCPDLPEPVHVDRDLWAKVVLNLLSNALKFTFEGGVTVRLAAEGDGAVLTVTDTGTGIPAEEQAHLFERFHRVAGARSRTHEGSGIGLALVAEIAALHGGEAGVTSTPGAGSSFRVRVPFGVRHLDPGHLARAAGTGSGAGVARQVVDGFLAEAGQLLARDAAGDSARDLAGVAPDPAQPLVLVVDDNPDIRTYVTSLLSSSYRVGVAVDGRDALEQALAEPPDLVLTDVMMPRLDGFELLRELRSHPETTAVPVVMLSARAGEDGTLQGLEAGADDYLVKPFAARELLARVKANLELDRARRSREQMARSQSLLDQAQRLAKLGSWELDLATGGVRTTEEFRRIVGLDAEQVAALGLEGLIETVVHPDDRRRVAETLAAATPGEGVRYDARIRRPDGQEFLVRVHAEMAGTDEQGRPRVLLGSLQDITEQRAAEEALARAAAAAEAASREHAIADALQRSLLPETDYDLENLEVATYYRAGVEGTQVGGDWYDVIELGGGRTALVVGDVMGRGVQAAAVMGQLRAAVRAYARLDLSPADLLESLDGIVRDLGADQIVTCLYAVFDPADQTLRFANAGHLPPLVVAPGGSATVVPDAADPPLGVGLYNVREGRLPLAPGSTVVLYTDGLVERRGEDLDDGVEALRGLVEKLDGPLRRAPAALVSGRLPDGPDDDVAVLVARVHHGGAPTELTLEWADAEVPVSAARRAVAEHLRRRGASRAAIEDAVLVTSELLTNAALHAVPPLQLRVLGDDGEIRIEVHDHASYEPRKQRPDSDDEHGRGLQIVAAIADRWGTRPTDSGKAVWCVLSATD</sequence>
<keyword evidence="9" id="KW-0418">Kinase</keyword>
<dbReference type="InterPro" id="IPR000700">
    <property type="entry name" value="PAS-assoc_C"/>
</dbReference>
<dbReference type="SMART" id="SM00448">
    <property type="entry name" value="REC"/>
    <property type="match status" value="1"/>
</dbReference>
<evidence type="ECO:0000256" key="5">
    <source>
        <dbReference type="ARBA" id="ARBA00022553"/>
    </source>
</evidence>
<keyword evidence="5 20" id="KW-0597">Phosphoprotein</keyword>
<dbReference type="NCBIfam" id="TIGR00229">
    <property type="entry name" value="sensory_box"/>
    <property type="match status" value="1"/>
</dbReference>
<dbReference type="InterPro" id="IPR036457">
    <property type="entry name" value="PPM-type-like_dom_sf"/>
</dbReference>
<dbReference type="InterPro" id="IPR001932">
    <property type="entry name" value="PPM-type_phosphatase-like_dom"/>
</dbReference>
<dbReference type="PROSITE" id="PS50109">
    <property type="entry name" value="HIS_KIN"/>
    <property type="match status" value="1"/>
</dbReference>
<feature type="domain" description="Histidine kinase" evidence="21">
    <location>
        <begin position="341"/>
        <end position="559"/>
    </location>
</feature>
<comment type="function">
    <text evidence="17">Primarily acts as an independent SigF regulator that is sensitive to the osmosensory signal, mediating the cross talk of PknD with the SigF regulon. Possesses both phosphatase and kinase activities. The kinase domain functions as a classic anti-sigma factor-like kinase to phosphorylate the anti-anti-sigma factor domain at the canonical regulatory site, and the phosphatase domain antagonizes this activity.</text>
</comment>
<comment type="catalytic activity">
    <reaction evidence="16">
        <text>O-phospho-L-seryl-[protein] + H2O = L-seryl-[protein] + phosphate</text>
        <dbReference type="Rhea" id="RHEA:20629"/>
        <dbReference type="Rhea" id="RHEA-COMP:9863"/>
        <dbReference type="Rhea" id="RHEA-COMP:11604"/>
        <dbReference type="ChEBI" id="CHEBI:15377"/>
        <dbReference type="ChEBI" id="CHEBI:29999"/>
        <dbReference type="ChEBI" id="CHEBI:43474"/>
        <dbReference type="ChEBI" id="CHEBI:83421"/>
        <dbReference type="EC" id="3.1.3.16"/>
    </reaction>
</comment>
<reference evidence="25 26" key="1">
    <citation type="submission" date="2020-07" db="EMBL/GenBank/DDBJ databases">
        <title>Sequencing the genomes of 1000 actinobacteria strains.</title>
        <authorList>
            <person name="Klenk H.-P."/>
        </authorList>
    </citation>
    <scope>NUCLEOTIDE SEQUENCE [LARGE SCALE GENOMIC DNA]</scope>
    <source>
        <strain evidence="25 26">DSM 21350</strain>
    </source>
</reference>
<feature type="domain" description="PAS" evidence="23">
    <location>
        <begin position="776"/>
        <end position="822"/>
    </location>
</feature>
<evidence type="ECO:0000256" key="6">
    <source>
        <dbReference type="ARBA" id="ARBA00022679"/>
    </source>
</evidence>
<evidence type="ECO:0000256" key="12">
    <source>
        <dbReference type="ARBA" id="ARBA00022842"/>
    </source>
</evidence>
<evidence type="ECO:0000256" key="3">
    <source>
        <dbReference type="ARBA" id="ARBA00012438"/>
    </source>
</evidence>
<dbReference type="PROSITE" id="PS50113">
    <property type="entry name" value="PAC"/>
    <property type="match status" value="1"/>
</dbReference>
<feature type="domain" description="Response regulatory" evidence="22">
    <location>
        <begin position="618"/>
        <end position="733"/>
    </location>
</feature>
<evidence type="ECO:0000259" key="22">
    <source>
        <dbReference type="PROSITE" id="PS50110"/>
    </source>
</evidence>
<dbReference type="InterPro" id="IPR001789">
    <property type="entry name" value="Sig_transdc_resp-reg_receiver"/>
</dbReference>
<dbReference type="SUPFAM" id="SSF55785">
    <property type="entry name" value="PYP-like sensor domain (PAS domain)"/>
    <property type="match status" value="1"/>
</dbReference>
<dbReference type="CDD" id="cd16936">
    <property type="entry name" value="HATPase_RsbW-like"/>
    <property type="match status" value="1"/>
</dbReference>
<dbReference type="Pfam" id="PF13581">
    <property type="entry name" value="HATPase_c_2"/>
    <property type="match status" value="1"/>
</dbReference>
<evidence type="ECO:0000256" key="13">
    <source>
        <dbReference type="ARBA" id="ARBA00022912"/>
    </source>
</evidence>
<dbReference type="Gene3D" id="3.30.565.10">
    <property type="entry name" value="Histidine kinase-like ATPase, C-terminal domain"/>
    <property type="match status" value="2"/>
</dbReference>
<dbReference type="Proteomes" id="UP000535511">
    <property type="component" value="Unassembled WGS sequence"/>
</dbReference>
<gene>
    <name evidence="25" type="ORF">BJZ21_000459</name>
</gene>
<dbReference type="Gene3D" id="3.30.450.20">
    <property type="entry name" value="PAS domain"/>
    <property type="match status" value="2"/>
</dbReference>
<dbReference type="Pfam" id="PF07228">
    <property type="entry name" value="SpoIIE"/>
    <property type="match status" value="1"/>
</dbReference>
<proteinExistence type="predicted"/>
<dbReference type="InterPro" id="IPR036890">
    <property type="entry name" value="HATPase_C_sf"/>
</dbReference>
<evidence type="ECO:0000259" key="24">
    <source>
        <dbReference type="PROSITE" id="PS50113"/>
    </source>
</evidence>